<dbReference type="InterPro" id="IPR018639">
    <property type="entry name" value="DUF2062"/>
</dbReference>
<evidence type="ECO:0000259" key="2">
    <source>
        <dbReference type="Pfam" id="PF09835"/>
    </source>
</evidence>
<evidence type="ECO:0000256" key="1">
    <source>
        <dbReference type="SAM" id="Phobius"/>
    </source>
</evidence>
<reference evidence="3 4" key="1">
    <citation type="journal article" date="2014" name="Genome Announc.">
        <title>Draft Genome Sequence of Petroleum Oil-Degrading Marine Bacterium Pseudomonas taeanensis Strain MS-3, Isolated from a Crude Oil-Contaminated Seashore.</title>
        <authorList>
            <person name="Lee S.Y."/>
            <person name="Kim S.H."/>
            <person name="Lee D.G."/>
            <person name="Shin S."/>
            <person name="Yun S.H."/>
            <person name="Choi C.W."/>
            <person name="Chung Y.H."/>
            <person name="Choi J.S."/>
            <person name="Kahng H.Y."/>
            <person name="Kim S.I."/>
        </authorList>
    </citation>
    <scope>NUCLEOTIDE SEQUENCE [LARGE SCALE GENOMIC DNA]</scope>
    <source>
        <strain evidence="3 4">MS-3</strain>
    </source>
</reference>
<evidence type="ECO:0000313" key="4">
    <source>
        <dbReference type="Proteomes" id="UP000030063"/>
    </source>
</evidence>
<gene>
    <name evidence="3" type="ORF">TMS3_0122290</name>
</gene>
<keyword evidence="3" id="KW-0547">Nucleotide-binding</keyword>
<dbReference type="STRING" id="1395571.TMS3_0122290"/>
<dbReference type="GO" id="GO:0005524">
    <property type="term" value="F:ATP binding"/>
    <property type="evidence" value="ECO:0007669"/>
    <property type="project" value="UniProtKB-KW"/>
</dbReference>
<dbReference type="PANTHER" id="PTHR40547">
    <property type="entry name" value="SLL0298 PROTEIN"/>
    <property type="match status" value="1"/>
</dbReference>
<protein>
    <submittedName>
        <fullName evidence="3">ATP-binding protein</fullName>
    </submittedName>
</protein>
<keyword evidence="1" id="KW-0472">Membrane</keyword>
<keyword evidence="3" id="KW-0067">ATP-binding</keyword>
<dbReference type="EMBL" id="AWSQ01000009">
    <property type="protein sequence ID" value="KFX67938.1"/>
    <property type="molecule type" value="Genomic_DNA"/>
</dbReference>
<feature type="transmembrane region" description="Helical" evidence="1">
    <location>
        <begin position="132"/>
        <end position="155"/>
    </location>
</feature>
<dbReference type="OrthoDB" id="9786029at2"/>
<keyword evidence="1" id="KW-0812">Transmembrane</keyword>
<accession>A0A0A1YG31</accession>
<keyword evidence="4" id="KW-1185">Reference proteome</keyword>
<dbReference type="PANTHER" id="PTHR40547:SF1">
    <property type="entry name" value="SLL0298 PROTEIN"/>
    <property type="match status" value="1"/>
</dbReference>
<comment type="caution">
    <text evidence="3">The sequence shown here is derived from an EMBL/GenBank/DDBJ whole genome shotgun (WGS) entry which is preliminary data.</text>
</comment>
<dbReference type="eggNOG" id="COG3216">
    <property type="taxonomic scope" value="Bacteria"/>
</dbReference>
<proteinExistence type="predicted"/>
<sequence length="177" mass="20620">MPRRLFKRYMPNPDRIKANKSLRFLGALIHDPNLWHLNRHSVSRAMAIGLFWAMIPMPLQMLAAAAMAIPARANLPISIGLVWLTNPITMPPVFYCSYKFGAWMTNTPTLQMPEHISLSWVGQVMQSHWQPLYLGSLVLGLIFALLGYLATNSYWHWWVRHNWRKRQETRRNRANKG</sequence>
<dbReference type="Pfam" id="PF09835">
    <property type="entry name" value="DUF2062"/>
    <property type="match status" value="1"/>
</dbReference>
<evidence type="ECO:0000313" key="3">
    <source>
        <dbReference type="EMBL" id="KFX67938.1"/>
    </source>
</evidence>
<organism evidence="3 4">
    <name type="scientific">Pseudomonas taeanensis MS-3</name>
    <dbReference type="NCBI Taxonomy" id="1395571"/>
    <lineage>
        <taxon>Bacteria</taxon>
        <taxon>Pseudomonadati</taxon>
        <taxon>Pseudomonadota</taxon>
        <taxon>Gammaproteobacteria</taxon>
        <taxon>Pseudomonadales</taxon>
        <taxon>Pseudomonadaceae</taxon>
        <taxon>Pseudomonas</taxon>
    </lineage>
</organism>
<dbReference type="Proteomes" id="UP000030063">
    <property type="component" value="Unassembled WGS sequence"/>
</dbReference>
<dbReference type="AlphaFoldDB" id="A0A0A1YG31"/>
<keyword evidence="1" id="KW-1133">Transmembrane helix</keyword>
<dbReference type="RefSeq" id="WP_025167403.1">
    <property type="nucleotide sequence ID" value="NZ_AWSQ01000009.1"/>
</dbReference>
<name>A0A0A1YG31_9PSED</name>
<feature type="domain" description="DUF2062" evidence="2">
    <location>
        <begin position="22"/>
        <end position="164"/>
    </location>
</feature>
<feature type="transmembrane region" description="Helical" evidence="1">
    <location>
        <begin position="45"/>
        <end position="69"/>
    </location>
</feature>